<reference evidence="2 3" key="1">
    <citation type="submission" date="2021-11" db="EMBL/GenBank/DDBJ databases">
        <authorList>
            <person name="Liang Q."/>
            <person name="Mou H."/>
            <person name="Liu Z."/>
        </authorList>
    </citation>
    <scope>NUCLEOTIDE SEQUENCE [LARGE SCALE GENOMIC DNA]</scope>
    <source>
        <strain evidence="2 3">CHU3</strain>
    </source>
</reference>
<protein>
    <submittedName>
        <fullName evidence="2">Uncharacterized protein</fullName>
    </submittedName>
</protein>
<dbReference type="EMBL" id="JAJIRN010000003">
    <property type="protein sequence ID" value="MCV2367890.1"/>
    <property type="molecule type" value="Genomic_DNA"/>
</dbReference>
<feature type="compositionally biased region" description="Basic and acidic residues" evidence="1">
    <location>
        <begin position="67"/>
        <end position="80"/>
    </location>
</feature>
<evidence type="ECO:0000313" key="2">
    <source>
        <dbReference type="EMBL" id="MCV2367890.1"/>
    </source>
</evidence>
<feature type="region of interest" description="Disordered" evidence="1">
    <location>
        <begin position="67"/>
        <end position="87"/>
    </location>
</feature>
<evidence type="ECO:0000313" key="3">
    <source>
        <dbReference type="Proteomes" id="UP001209701"/>
    </source>
</evidence>
<accession>A0ABT2YCX2</accession>
<dbReference type="RefSeq" id="WP_263570518.1">
    <property type="nucleotide sequence ID" value="NZ_JAJIRN010000003.1"/>
</dbReference>
<gene>
    <name evidence="2" type="ORF">LNV07_07250</name>
</gene>
<organism evidence="2 3">
    <name type="scientific">Roseateles oligotrophus</name>
    <dbReference type="NCBI Taxonomy" id="1769250"/>
    <lineage>
        <taxon>Bacteria</taxon>
        <taxon>Pseudomonadati</taxon>
        <taxon>Pseudomonadota</taxon>
        <taxon>Betaproteobacteria</taxon>
        <taxon>Burkholderiales</taxon>
        <taxon>Sphaerotilaceae</taxon>
        <taxon>Roseateles</taxon>
    </lineage>
</organism>
<sequence length="87" mass="9854">MILNLTDPASIVNWWKVLPERHGPQLQAFARLRPQFAQPIRVAVRRIKADPELRHLFERGIAAESAHADEVAPRHYKDDPADALLAA</sequence>
<proteinExistence type="predicted"/>
<comment type="caution">
    <text evidence="2">The sequence shown here is derived from an EMBL/GenBank/DDBJ whole genome shotgun (WGS) entry which is preliminary data.</text>
</comment>
<dbReference type="Proteomes" id="UP001209701">
    <property type="component" value="Unassembled WGS sequence"/>
</dbReference>
<name>A0ABT2YCX2_9BURK</name>
<keyword evidence="3" id="KW-1185">Reference proteome</keyword>
<evidence type="ECO:0000256" key="1">
    <source>
        <dbReference type="SAM" id="MobiDB-lite"/>
    </source>
</evidence>